<gene>
    <name evidence="1 2" type="primary">gatC</name>
    <name evidence="2" type="ORF">KH142_09535</name>
</gene>
<comment type="function">
    <text evidence="1">Allows the formation of correctly charged Asn-tRNA(Asn) or Gln-tRNA(Gln) through the transamidation of misacylated Asp-tRNA(Asn) or Glu-tRNA(Gln) in organisms which lack either or both of asparaginyl-tRNA or glutaminyl-tRNA synthetases. The reaction takes place in the presence of glutamine and ATP through an activated phospho-Asp-tRNA(Asn) or phospho-Glu-tRNA(Gln).</text>
</comment>
<dbReference type="InterPro" id="IPR003837">
    <property type="entry name" value="GatC"/>
</dbReference>
<evidence type="ECO:0000256" key="1">
    <source>
        <dbReference type="HAMAP-Rule" id="MF_00122"/>
    </source>
</evidence>
<protein>
    <recommendedName>
        <fullName evidence="1">Aspartyl/glutamyl-tRNA(Asn/Gln) amidotransferase subunit C</fullName>
        <shortName evidence="1">Asp/Glu-ADT subunit C</shortName>
        <ecNumber evidence="1">6.3.5.-</ecNumber>
    </recommendedName>
</protein>
<dbReference type="InterPro" id="IPR036113">
    <property type="entry name" value="Asp/Glu-ADT_sf_sub_c"/>
</dbReference>
<dbReference type="NCBIfam" id="TIGR00135">
    <property type="entry name" value="gatC"/>
    <property type="match status" value="1"/>
</dbReference>
<dbReference type="GO" id="GO:0050567">
    <property type="term" value="F:glutaminyl-tRNA synthase (glutamine-hydrolyzing) activity"/>
    <property type="evidence" value="ECO:0007669"/>
    <property type="project" value="UniProtKB-UniRule"/>
</dbReference>
<proteinExistence type="inferred from homology"/>
<comment type="subunit">
    <text evidence="1">Heterotrimer of A, B and C subunits.</text>
</comment>
<dbReference type="HAMAP" id="MF_00122">
    <property type="entry name" value="GatC"/>
    <property type="match status" value="1"/>
</dbReference>
<reference evidence="2" key="1">
    <citation type="submission" date="2021-02" db="EMBL/GenBank/DDBJ databases">
        <title>Infant gut strain persistence is associated with maternal origin, phylogeny, and functional potential including surface adhesion and iron acquisition.</title>
        <authorList>
            <person name="Lou Y.C."/>
        </authorList>
    </citation>
    <scope>NUCLEOTIDE SEQUENCE</scope>
    <source>
        <strain evidence="2">L2_039_000G1_dasL2_039_000G1_concoct_11</strain>
    </source>
</reference>
<dbReference type="EC" id="6.3.5.-" evidence="1"/>
<dbReference type="GO" id="GO:0006450">
    <property type="term" value="P:regulation of translational fidelity"/>
    <property type="evidence" value="ECO:0007669"/>
    <property type="project" value="InterPro"/>
</dbReference>
<evidence type="ECO:0000313" key="3">
    <source>
        <dbReference type="Proteomes" id="UP000727506"/>
    </source>
</evidence>
<name>A0A943YWC2_9ACTN</name>
<keyword evidence="1" id="KW-0436">Ligase</keyword>
<dbReference type="EMBL" id="JAGZSV010000267">
    <property type="protein sequence ID" value="MBS6941685.1"/>
    <property type="molecule type" value="Genomic_DNA"/>
</dbReference>
<dbReference type="Proteomes" id="UP000727506">
    <property type="component" value="Unassembled WGS sequence"/>
</dbReference>
<comment type="similarity">
    <text evidence="1">Belongs to the GatC family.</text>
</comment>
<dbReference type="AlphaFoldDB" id="A0A943YWC2"/>
<evidence type="ECO:0000313" key="2">
    <source>
        <dbReference type="EMBL" id="MBS6941685.1"/>
    </source>
</evidence>
<comment type="caution">
    <text evidence="2">The sequence shown here is derived from an EMBL/GenBank/DDBJ whole genome shotgun (WGS) entry which is preliminary data.</text>
</comment>
<dbReference type="SUPFAM" id="SSF141000">
    <property type="entry name" value="Glu-tRNAGln amidotransferase C subunit"/>
    <property type="match status" value="1"/>
</dbReference>
<keyword evidence="1" id="KW-0547">Nucleotide-binding</keyword>
<sequence length="102" mass="11233">MAERLTEKNVRDIAAYAHIGLNDDEIARMTVDLNNIIATLEPITHFELDGVEPTFHPIGGLHNVMREDVVEESFTQEQALANAPHRQDGSFLIPAILGGGDQ</sequence>
<organism evidence="2 3">
    <name type="scientific">Slackia piriformis</name>
    <dbReference type="NCBI Taxonomy" id="626934"/>
    <lineage>
        <taxon>Bacteria</taxon>
        <taxon>Bacillati</taxon>
        <taxon>Actinomycetota</taxon>
        <taxon>Coriobacteriia</taxon>
        <taxon>Eggerthellales</taxon>
        <taxon>Eggerthellaceae</taxon>
        <taxon>Slackia</taxon>
    </lineage>
</organism>
<comment type="catalytic activity">
    <reaction evidence="1">
        <text>L-glutamyl-tRNA(Gln) + L-glutamine + ATP + H2O = L-glutaminyl-tRNA(Gln) + L-glutamate + ADP + phosphate + H(+)</text>
        <dbReference type="Rhea" id="RHEA:17521"/>
        <dbReference type="Rhea" id="RHEA-COMP:9681"/>
        <dbReference type="Rhea" id="RHEA-COMP:9684"/>
        <dbReference type="ChEBI" id="CHEBI:15377"/>
        <dbReference type="ChEBI" id="CHEBI:15378"/>
        <dbReference type="ChEBI" id="CHEBI:29985"/>
        <dbReference type="ChEBI" id="CHEBI:30616"/>
        <dbReference type="ChEBI" id="CHEBI:43474"/>
        <dbReference type="ChEBI" id="CHEBI:58359"/>
        <dbReference type="ChEBI" id="CHEBI:78520"/>
        <dbReference type="ChEBI" id="CHEBI:78521"/>
        <dbReference type="ChEBI" id="CHEBI:456216"/>
    </reaction>
</comment>
<dbReference type="GO" id="GO:0005524">
    <property type="term" value="F:ATP binding"/>
    <property type="evidence" value="ECO:0007669"/>
    <property type="project" value="UniProtKB-KW"/>
</dbReference>
<keyword evidence="1" id="KW-0648">Protein biosynthesis</keyword>
<keyword evidence="1" id="KW-0067">ATP-binding</keyword>
<dbReference type="GO" id="GO:0006412">
    <property type="term" value="P:translation"/>
    <property type="evidence" value="ECO:0007669"/>
    <property type="project" value="UniProtKB-UniRule"/>
</dbReference>
<accession>A0A943YWC2</accession>
<dbReference type="Gene3D" id="1.10.20.60">
    <property type="entry name" value="Glu-tRNAGln amidotransferase C subunit, N-terminal domain"/>
    <property type="match status" value="1"/>
</dbReference>
<dbReference type="Pfam" id="PF02686">
    <property type="entry name" value="GatC"/>
    <property type="match status" value="1"/>
</dbReference>
<comment type="catalytic activity">
    <reaction evidence="1">
        <text>L-aspartyl-tRNA(Asn) + L-glutamine + ATP + H2O = L-asparaginyl-tRNA(Asn) + L-glutamate + ADP + phosphate + 2 H(+)</text>
        <dbReference type="Rhea" id="RHEA:14513"/>
        <dbReference type="Rhea" id="RHEA-COMP:9674"/>
        <dbReference type="Rhea" id="RHEA-COMP:9677"/>
        <dbReference type="ChEBI" id="CHEBI:15377"/>
        <dbReference type="ChEBI" id="CHEBI:15378"/>
        <dbReference type="ChEBI" id="CHEBI:29985"/>
        <dbReference type="ChEBI" id="CHEBI:30616"/>
        <dbReference type="ChEBI" id="CHEBI:43474"/>
        <dbReference type="ChEBI" id="CHEBI:58359"/>
        <dbReference type="ChEBI" id="CHEBI:78515"/>
        <dbReference type="ChEBI" id="CHEBI:78516"/>
        <dbReference type="ChEBI" id="CHEBI:456216"/>
    </reaction>
</comment>